<dbReference type="Gene3D" id="3.40.50.300">
    <property type="entry name" value="P-loop containing nucleotide triphosphate hydrolases"/>
    <property type="match status" value="1"/>
</dbReference>
<dbReference type="Pfam" id="PF07693">
    <property type="entry name" value="KAP_NTPase"/>
    <property type="match status" value="1"/>
</dbReference>
<reference evidence="2 3" key="1">
    <citation type="submission" date="2017-06" db="EMBL/GenBank/DDBJ databases">
        <authorList>
            <person name="Kim H.J."/>
            <person name="Triplett B.A."/>
        </authorList>
    </citation>
    <scope>NUCLEOTIDE SEQUENCE [LARGE SCALE GENOMIC DNA]</scope>
    <source>
        <strain evidence="2 3">DSM 29339</strain>
    </source>
</reference>
<keyword evidence="3" id="KW-1185">Reference proteome</keyword>
<evidence type="ECO:0000313" key="3">
    <source>
        <dbReference type="Proteomes" id="UP000198426"/>
    </source>
</evidence>
<organism evidence="2 3">
    <name type="scientific">Tropicimonas sediminicola</name>
    <dbReference type="NCBI Taxonomy" id="1031541"/>
    <lineage>
        <taxon>Bacteria</taxon>
        <taxon>Pseudomonadati</taxon>
        <taxon>Pseudomonadota</taxon>
        <taxon>Alphaproteobacteria</taxon>
        <taxon>Rhodobacterales</taxon>
        <taxon>Roseobacteraceae</taxon>
        <taxon>Tropicimonas</taxon>
    </lineage>
</organism>
<sequence>MHDAARNQIRQFLLRWVNSPDNPKFAVMIEGRWGCGKTHFIQSLVSEDDFTMRKTIYLSLFGISNLQDFERQLFYAASSKAIKIMHQGLGFASSLFSGAISVGSGGVFSGSADIGQAVESTLKQVTKASDAINEALVIIDDLERCGFNQSELLGVLNRYIEHGNCRIILVANTQRINDEKFGEFREKVIGQTFEIPPDPKAAVDAFIAEISEGVARTLIASRSDRIEELYRLSGFNNLRAIRQFLWFLAGMLEATDRRFRENSELIDSLITQAFIFFIEFRLNLGGPENPLTPSDLVPEIGRDDPERRTFYAFKMNKDDPDTPTRKVILKYNLIHGIRTAITLRQWVDILNSGVVDAKRFNAELAGAPEVNGPDSWPSWKRLWHISSWDFSDGSVTEFDADIADIRNGIEEGRYENPLVVMHVVGVVLMLLDEGLIEDVESGWVQRFKRYIDEIVIPSLDLDSFGATRWSFDSGYEGLGYIRREKEDFMEVLSHLQQAAHDWYSQWKAQSVAKHLIEALKSDYFEFLGELKIVNGKGTQRFLREPILQTIEEDDFVNAWLSLDREYERALAGCFEDRYDQVPELILTEGPWWQSVANRLSVKMDDEPIMPRKAQLRGLIKGIDRLVDDRLEKARLRGLFAEPTCETEIDLGWTLAPSTTAT</sequence>
<protein>
    <submittedName>
        <fullName evidence="2">KAP family P-loop domain-containing protein</fullName>
    </submittedName>
</protein>
<dbReference type="AlphaFoldDB" id="A0A239FM46"/>
<evidence type="ECO:0000259" key="1">
    <source>
        <dbReference type="Pfam" id="PF07693"/>
    </source>
</evidence>
<proteinExistence type="predicted"/>
<gene>
    <name evidence="2" type="ORF">SAMN05421757_102703</name>
</gene>
<name>A0A239FM46_9RHOB</name>
<dbReference type="EMBL" id="FZOY01000002">
    <property type="protein sequence ID" value="SNS57024.1"/>
    <property type="molecule type" value="Genomic_DNA"/>
</dbReference>
<dbReference type="OrthoDB" id="88903at2"/>
<dbReference type="Proteomes" id="UP000198426">
    <property type="component" value="Unassembled WGS sequence"/>
</dbReference>
<dbReference type="SUPFAM" id="SSF52540">
    <property type="entry name" value="P-loop containing nucleoside triphosphate hydrolases"/>
    <property type="match status" value="1"/>
</dbReference>
<dbReference type="InterPro" id="IPR011646">
    <property type="entry name" value="KAP_P-loop"/>
</dbReference>
<accession>A0A239FM46</accession>
<feature type="domain" description="KAP NTPase" evidence="1">
    <location>
        <begin position="14"/>
        <end position="245"/>
    </location>
</feature>
<evidence type="ECO:0000313" key="2">
    <source>
        <dbReference type="EMBL" id="SNS57024.1"/>
    </source>
</evidence>
<dbReference type="InterPro" id="IPR027417">
    <property type="entry name" value="P-loop_NTPase"/>
</dbReference>
<dbReference type="RefSeq" id="WP_141134841.1">
    <property type="nucleotide sequence ID" value="NZ_FZOY01000002.1"/>
</dbReference>